<dbReference type="RefSeq" id="XP_015603949.1">
    <property type="nucleotide sequence ID" value="XM_015748463.2"/>
</dbReference>
<evidence type="ECO:0000313" key="3">
    <source>
        <dbReference type="RefSeq" id="XP_015603950.1"/>
    </source>
</evidence>
<evidence type="ECO:0000313" key="2">
    <source>
        <dbReference type="RefSeq" id="XP_015603949.1"/>
    </source>
</evidence>
<protein>
    <submittedName>
        <fullName evidence="2 3">Uncharacterized protein LOC107271900 isoform X1</fullName>
    </submittedName>
</protein>
<sequence>MNAINTWNDTKTIRSSTNKNYTHDKYSAKEVSSNNQIIEKDLNCNDIESSNISHCFEKLQINTLWSKAARRNKRKKNQLIPLIEKLSIHPGCSKQNDMKKCAGEITSILNTLGVVIIQPQLTIILNISTPLYLCNPDSQDLDNINYIFLGSIDDVFGHILEPRYSVYYSRESTSFLRIGASVYYNSNDPKSQLCCVENVISQRFDVLPQNELYKNSKRSKRRVKKRCSMQPYHKE</sequence>
<dbReference type="RefSeq" id="XP_015603950.1">
    <property type="nucleotide sequence ID" value="XM_015748464.2"/>
</dbReference>
<evidence type="ECO:0000313" key="1">
    <source>
        <dbReference type="Proteomes" id="UP000694920"/>
    </source>
</evidence>
<accession>A0AAJ7C8Q0</accession>
<name>A0AAJ7C8Q0_CEPCN</name>
<keyword evidence="1" id="KW-1185">Reference proteome</keyword>
<proteinExistence type="predicted"/>
<dbReference type="Gene3D" id="2.40.10.230">
    <property type="entry name" value="Probable tRNA pseudouridine synthase domain"/>
    <property type="match status" value="1"/>
</dbReference>
<dbReference type="GeneID" id="107271900"/>
<dbReference type="InterPro" id="IPR038664">
    <property type="entry name" value="Gar1/Naf1_Cbf5-bd_sf"/>
</dbReference>
<organism evidence="1 2">
    <name type="scientific">Cephus cinctus</name>
    <name type="common">Wheat stem sawfly</name>
    <dbReference type="NCBI Taxonomy" id="211228"/>
    <lineage>
        <taxon>Eukaryota</taxon>
        <taxon>Metazoa</taxon>
        <taxon>Ecdysozoa</taxon>
        <taxon>Arthropoda</taxon>
        <taxon>Hexapoda</taxon>
        <taxon>Insecta</taxon>
        <taxon>Pterygota</taxon>
        <taxon>Neoptera</taxon>
        <taxon>Endopterygota</taxon>
        <taxon>Hymenoptera</taxon>
        <taxon>Cephoidea</taxon>
        <taxon>Cephidae</taxon>
        <taxon>Cephus</taxon>
    </lineage>
</organism>
<gene>
    <name evidence="2 3" type="primary">LOC107271900</name>
</gene>
<dbReference type="AlphaFoldDB" id="A0AAJ7C8Q0"/>
<dbReference type="Proteomes" id="UP000694920">
    <property type="component" value="Unplaced"/>
</dbReference>
<dbReference type="KEGG" id="ccin:107271900"/>
<reference evidence="2 3" key="1">
    <citation type="submission" date="2025-04" db="UniProtKB">
        <authorList>
            <consortium name="RefSeq"/>
        </authorList>
    </citation>
    <scope>IDENTIFICATION</scope>
</reference>